<feature type="compositionally biased region" description="Basic residues" evidence="1">
    <location>
        <begin position="102"/>
        <end position="119"/>
    </location>
</feature>
<name>A0A6A6P8N9_9PEZI</name>
<protein>
    <submittedName>
        <fullName evidence="2">Uncharacterized protein</fullName>
    </submittedName>
</protein>
<feature type="compositionally biased region" description="Low complexity" evidence="1">
    <location>
        <begin position="163"/>
        <end position="184"/>
    </location>
</feature>
<accession>A0A6A6P8N9</accession>
<dbReference type="Proteomes" id="UP000799766">
    <property type="component" value="Unassembled WGS sequence"/>
</dbReference>
<reference evidence="2" key="1">
    <citation type="journal article" date="2020" name="Stud. Mycol.">
        <title>101 Dothideomycetes genomes: a test case for predicting lifestyles and emergence of pathogens.</title>
        <authorList>
            <person name="Haridas S."/>
            <person name="Albert R."/>
            <person name="Binder M."/>
            <person name="Bloem J."/>
            <person name="Labutti K."/>
            <person name="Salamov A."/>
            <person name="Andreopoulos B."/>
            <person name="Baker S."/>
            <person name="Barry K."/>
            <person name="Bills G."/>
            <person name="Bluhm B."/>
            <person name="Cannon C."/>
            <person name="Castanera R."/>
            <person name="Culley D."/>
            <person name="Daum C."/>
            <person name="Ezra D."/>
            <person name="Gonzalez J."/>
            <person name="Henrissat B."/>
            <person name="Kuo A."/>
            <person name="Liang C."/>
            <person name="Lipzen A."/>
            <person name="Lutzoni F."/>
            <person name="Magnuson J."/>
            <person name="Mondo S."/>
            <person name="Nolan M."/>
            <person name="Ohm R."/>
            <person name="Pangilinan J."/>
            <person name="Park H.-J."/>
            <person name="Ramirez L."/>
            <person name="Alfaro M."/>
            <person name="Sun H."/>
            <person name="Tritt A."/>
            <person name="Yoshinaga Y."/>
            <person name="Zwiers L.-H."/>
            <person name="Turgeon B."/>
            <person name="Goodwin S."/>
            <person name="Spatafora J."/>
            <person name="Crous P."/>
            <person name="Grigoriev I."/>
        </authorList>
    </citation>
    <scope>NUCLEOTIDE SEQUENCE</scope>
    <source>
        <strain evidence="2">ATCC 16933</strain>
    </source>
</reference>
<evidence type="ECO:0000313" key="3">
    <source>
        <dbReference type="Proteomes" id="UP000799766"/>
    </source>
</evidence>
<sequence>MVCGNGDCFCALARGRARSPGPTLSCSRHCQGRVQHDTEALGRATCDVGNSLQLDRTGTSTDNTLQQRGCVRFSPSRAFGPSKHKTSRPTNTVPSTQLIKYPPRHLRGGARSRNPKTPHRTSPSPATLIASPSYIPAADPGCSESPFSPSNRPSSLDGWHTFAANSLSPSASASPSTPPAHLAAGMPIQRRTNPATTAFAA</sequence>
<proteinExistence type="predicted"/>
<feature type="compositionally biased region" description="Polar residues" evidence="1">
    <location>
        <begin position="88"/>
        <end position="98"/>
    </location>
</feature>
<feature type="compositionally biased region" description="Polar residues" evidence="1">
    <location>
        <begin position="145"/>
        <end position="154"/>
    </location>
</feature>
<gene>
    <name evidence="2" type="ORF">BDY21DRAFT_337719</name>
</gene>
<feature type="region of interest" description="Disordered" evidence="1">
    <location>
        <begin position="74"/>
        <end position="201"/>
    </location>
</feature>
<evidence type="ECO:0000313" key="2">
    <source>
        <dbReference type="EMBL" id="KAF2460177.1"/>
    </source>
</evidence>
<dbReference type="AlphaFoldDB" id="A0A6A6P8N9"/>
<organism evidence="2 3">
    <name type="scientific">Lineolata rhizophorae</name>
    <dbReference type="NCBI Taxonomy" id="578093"/>
    <lineage>
        <taxon>Eukaryota</taxon>
        <taxon>Fungi</taxon>
        <taxon>Dikarya</taxon>
        <taxon>Ascomycota</taxon>
        <taxon>Pezizomycotina</taxon>
        <taxon>Dothideomycetes</taxon>
        <taxon>Dothideomycetes incertae sedis</taxon>
        <taxon>Lineolatales</taxon>
        <taxon>Lineolataceae</taxon>
        <taxon>Lineolata</taxon>
    </lineage>
</organism>
<feature type="compositionally biased region" description="Polar residues" evidence="1">
    <location>
        <begin position="190"/>
        <end position="201"/>
    </location>
</feature>
<keyword evidence="3" id="KW-1185">Reference proteome</keyword>
<dbReference type="EMBL" id="MU001674">
    <property type="protein sequence ID" value="KAF2460177.1"/>
    <property type="molecule type" value="Genomic_DNA"/>
</dbReference>
<evidence type="ECO:0000256" key="1">
    <source>
        <dbReference type="SAM" id="MobiDB-lite"/>
    </source>
</evidence>